<comment type="caution">
    <text evidence="3">The sequence shown here is derived from an EMBL/GenBank/DDBJ whole genome shotgun (WGS) entry which is preliminary data.</text>
</comment>
<gene>
    <name evidence="3" type="ORF">G4177_22710</name>
</gene>
<feature type="region of interest" description="Disordered" evidence="1">
    <location>
        <begin position="30"/>
        <end position="76"/>
    </location>
</feature>
<dbReference type="RefSeq" id="WP_193428207.1">
    <property type="nucleotide sequence ID" value="NZ_CBCSIP010000007.1"/>
</dbReference>
<evidence type="ECO:0000256" key="2">
    <source>
        <dbReference type="SAM" id="SignalP"/>
    </source>
</evidence>
<feature type="compositionally biased region" description="Polar residues" evidence="1">
    <location>
        <begin position="65"/>
        <end position="75"/>
    </location>
</feature>
<organism evidence="3 4">
    <name type="scientific">Corallococcus soli</name>
    <dbReference type="NCBI Taxonomy" id="2710757"/>
    <lineage>
        <taxon>Bacteria</taxon>
        <taxon>Pseudomonadati</taxon>
        <taxon>Myxococcota</taxon>
        <taxon>Myxococcia</taxon>
        <taxon>Myxococcales</taxon>
        <taxon>Cystobacterineae</taxon>
        <taxon>Myxococcaceae</taxon>
        <taxon>Corallococcus</taxon>
    </lineage>
</organism>
<protein>
    <submittedName>
        <fullName evidence="3">Uncharacterized protein</fullName>
    </submittedName>
</protein>
<reference evidence="3 4" key="1">
    <citation type="submission" date="2020-02" db="EMBL/GenBank/DDBJ databases">
        <authorList>
            <person name="Babadi Z.K."/>
            <person name="Risdian C."/>
            <person name="Ebrahimipour G.H."/>
            <person name="Wink J."/>
        </authorList>
    </citation>
    <scope>NUCLEOTIDE SEQUENCE [LARGE SCALE GENOMIC DNA]</scope>
    <source>
        <strain evidence="3 4">ZKHCc1 1396</strain>
    </source>
</reference>
<keyword evidence="2" id="KW-0732">Signal</keyword>
<name>A0ABR9PST9_9BACT</name>
<feature type="signal peptide" evidence="2">
    <location>
        <begin position="1"/>
        <end position="27"/>
    </location>
</feature>
<feature type="chain" id="PRO_5046579783" evidence="2">
    <location>
        <begin position="28"/>
        <end position="130"/>
    </location>
</feature>
<evidence type="ECO:0000256" key="1">
    <source>
        <dbReference type="SAM" id="MobiDB-lite"/>
    </source>
</evidence>
<dbReference type="Proteomes" id="UP001516472">
    <property type="component" value="Unassembled WGS sequence"/>
</dbReference>
<keyword evidence="4" id="KW-1185">Reference proteome</keyword>
<accession>A0ABR9PST9</accession>
<feature type="compositionally biased region" description="Low complexity" evidence="1">
    <location>
        <begin position="32"/>
        <end position="56"/>
    </location>
</feature>
<dbReference type="EMBL" id="JAAIYO010000007">
    <property type="protein sequence ID" value="MBE4750988.1"/>
    <property type="molecule type" value="Genomic_DNA"/>
</dbReference>
<sequence length="130" mass="13181">MVHHGQRVGLFMALTVAAVLLGTPAHAEGKAKQAQAEASTGKADAGAAGEDGGAAALPETGDAKGSSTAKGSSRCSGKATFCGVYSRTFCSSQPGCYYMFATNMCGGLPIKCETATNEAYCTKIKGCSWK</sequence>
<proteinExistence type="predicted"/>
<evidence type="ECO:0000313" key="4">
    <source>
        <dbReference type="Proteomes" id="UP001516472"/>
    </source>
</evidence>
<evidence type="ECO:0000313" key="3">
    <source>
        <dbReference type="EMBL" id="MBE4750988.1"/>
    </source>
</evidence>